<sequence length="58" mass="6639">MGKIIIDPVTRIEGHLKIEVVVENKEVKEARSSGTLFRGLELILRGRDPRDAQRITQR</sequence>
<dbReference type="Gene3D" id="1.10.645.10">
    <property type="entry name" value="Cytochrome-c3 Hydrogenase, chain B"/>
    <property type="match status" value="1"/>
</dbReference>
<name>X1NZ00_9ZZZZ</name>
<dbReference type="AlphaFoldDB" id="X1NZ00"/>
<protein>
    <submittedName>
        <fullName evidence="1">Uncharacterized protein</fullName>
    </submittedName>
</protein>
<dbReference type="PANTHER" id="PTHR42958">
    <property type="entry name" value="HYDROGENASE-2 LARGE CHAIN"/>
    <property type="match status" value="1"/>
</dbReference>
<evidence type="ECO:0000313" key="1">
    <source>
        <dbReference type="EMBL" id="GAI48848.1"/>
    </source>
</evidence>
<gene>
    <name evidence="1" type="ORF">S06H3_57665</name>
</gene>
<dbReference type="InterPro" id="IPR050867">
    <property type="entry name" value="NiFe/NiFeSe_hydrgnase_LSU"/>
</dbReference>
<proteinExistence type="predicted"/>
<dbReference type="PANTHER" id="PTHR42958:SF2">
    <property type="entry name" value="UPTAKE HYDROGENASE LARGE SUBUNIT"/>
    <property type="match status" value="1"/>
</dbReference>
<organism evidence="1">
    <name type="scientific">marine sediment metagenome</name>
    <dbReference type="NCBI Taxonomy" id="412755"/>
    <lineage>
        <taxon>unclassified sequences</taxon>
        <taxon>metagenomes</taxon>
        <taxon>ecological metagenomes</taxon>
    </lineage>
</organism>
<reference evidence="1" key="1">
    <citation type="journal article" date="2014" name="Front. Microbiol.">
        <title>High frequency of phylogenetically diverse reductive dehalogenase-homologous genes in deep subseafloor sedimentary metagenomes.</title>
        <authorList>
            <person name="Kawai M."/>
            <person name="Futagami T."/>
            <person name="Toyoda A."/>
            <person name="Takaki Y."/>
            <person name="Nishi S."/>
            <person name="Hori S."/>
            <person name="Arai W."/>
            <person name="Tsubouchi T."/>
            <person name="Morono Y."/>
            <person name="Uchiyama I."/>
            <person name="Ito T."/>
            <person name="Fujiyama A."/>
            <person name="Inagaki F."/>
            <person name="Takami H."/>
        </authorList>
    </citation>
    <scope>NUCLEOTIDE SEQUENCE</scope>
    <source>
        <strain evidence="1">Expedition CK06-06</strain>
    </source>
</reference>
<accession>X1NZ00</accession>
<dbReference type="SUPFAM" id="SSF56762">
    <property type="entry name" value="HydB/Nqo4-like"/>
    <property type="match status" value="1"/>
</dbReference>
<comment type="caution">
    <text evidence="1">The sequence shown here is derived from an EMBL/GenBank/DDBJ whole genome shotgun (WGS) entry which is preliminary data.</text>
</comment>
<dbReference type="InterPro" id="IPR029014">
    <property type="entry name" value="NiFe-Hase_large"/>
</dbReference>
<feature type="non-terminal residue" evidence="1">
    <location>
        <position position="58"/>
    </location>
</feature>
<dbReference type="EMBL" id="BARV01037243">
    <property type="protein sequence ID" value="GAI48848.1"/>
    <property type="molecule type" value="Genomic_DNA"/>
</dbReference>